<comment type="similarity">
    <text evidence="2">Belongs to the GrpE family.</text>
</comment>
<keyword evidence="6" id="KW-1185">Reference proteome</keyword>
<keyword evidence="1 2" id="KW-0143">Chaperone</keyword>
<dbReference type="GO" id="GO:0000774">
    <property type="term" value="F:adenyl-nucleotide exchange factor activity"/>
    <property type="evidence" value="ECO:0007669"/>
    <property type="project" value="InterPro"/>
</dbReference>
<dbReference type="Pfam" id="PF01025">
    <property type="entry name" value="GrpE"/>
    <property type="match status" value="1"/>
</dbReference>
<dbReference type="GO" id="GO:0051087">
    <property type="term" value="F:protein-folding chaperone binding"/>
    <property type="evidence" value="ECO:0007669"/>
    <property type="project" value="InterPro"/>
</dbReference>
<dbReference type="EMBL" id="NQWI01000008">
    <property type="protein sequence ID" value="PDW04509.1"/>
    <property type="molecule type" value="Genomic_DNA"/>
</dbReference>
<evidence type="ECO:0000313" key="6">
    <source>
        <dbReference type="Proteomes" id="UP000220527"/>
    </source>
</evidence>
<dbReference type="GO" id="GO:0006457">
    <property type="term" value="P:protein folding"/>
    <property type="evidence" value="ECO:0007669"/>
    <property type="project" value="InterPro"/>
</dbReference>
<dbReference type="Gene3D" id="2.30.22.10">
    <property type="entry name" value="Head domain of nucleotide exchange factor GrpE"/>
    <property type="match status" value="1"/>
</dbReference>
<protein>
    <recommendedName>
        <fullName evidence="2 3">Protein GrpE</fullName>
    </recommendedName>
    <alternativeName>
        <fullName evidence="2">HSP-70 cofactor</fullName>
    </alternativeName>
</protein>
<dbReference type="Proteomes" id="UP000220527">
    <property type="component" value="Unassembled WGS sequence"/>
</dbReference>
<dbReference type="PANTHER" id="PTHR21237:SF23">
    <property type="entry name" value="GRPE PROTEIN HOMOLOG, MITOCHONDRIAL"/>
    <property type="match status" value="1"/>
</dbReference>
<evidence type="ECO:0000256" key="2">
    <source>
        <dbReference type="HAMAP-Rule" id="MF_01151"/>
    </source>
</evidence>
<feature type="coiled-coil region" evidence="4">
    <location>
        <begin position="9"/>
        <end position="64"/>
    </location>
</feature>
<evidence type="ECO:0000256" key="3">
    <source>
        <dbReference type="RuleBase" id="RU000639"/>
    </source>
</evidence>
<dbReference type="OrthoDB" id="9812586at2"/>
<dbReference type="GO" id="GO:0051082">
    <property type="term" value="F:unfolded protein binding"/>
    <property type="evidence" value="ECO:0007669"/>
    <property type="project" value="TreeGrafter"/>
</dbReference>
<organism evidence="5 6">
    <name type="scientific">Candidatus Viridilinea mediisalina</name>
    <dbReference type="NCBI Taxonomy" id="2024553"/>
    <lineage>
        <taxon>Bacteria</taxon>
        <taxon>Bacillati</taxon>
        <taxon>Chloroflexota</taxon>
        <taxon>Chloroflexia</taxon>
        <taxon>Chloroflexales</taxon>
        <taxon>Chloroflexineae</taxon>
        <taxon>Oscillochloridaceae</taxon>
        <taxon>Candidatus Viridilinea</taxon>
    </lineage>
</organism>
<dbReference type="GO" id="GO:0042803">
    <property type="term" value="F:protein homodimerization activity"/>
    <property type="evidence" value="ECO:0007669"/>
    <property type="project" value="InterPro"/>
</dbReference>
<dbReference type="InterPro" id="IPR009012">
    <property type="entry name" value="GrpE_head"/>
</dbReference>
<comment type="function">
    <text evidence="2 3">Participates actively in the response to hyperosmotic and heat shock by preventing the aggregation of stress-denatured proteins, in association with DnaK and GrpE. It is the nucleotide exchange factor for DnaK and may function as a thermosensor. Unfolded proteins bind initially to DnaJ; upon interaction with the DnaJ-bound protein, DnaK hydrolyzes its bound ATP, resulting in the formation of a stable complex. GrpE releases ADP from DnaK; ATP binding to DnaK triggers the release of the substrate protein, thus completing the reaction cycle. Several rounds of ATP-dependent interactions between DnaJ, DnaK and GrpE are required for fully efficient folding.</text>
</comment>
<proteinExistence type="inferred from homology"/>
<comment type="subunit">
    <text evidence="2">Homodimer.</text>
</comment>
<dbReference type="SUPFAM" id="SSF51064">
    <property type="entry name" value="Head domain of nucleotide exchange factor GrpE"/>
    <property type="match status" value="1"/>
</dbReference>
<dbReference type="InterPro" id="IPR000740">
    <property type="entry name" value="GrpE"/>
</dbReference>
<evidence type="ECO:0000256" key="4">
    <source>
        <dbReference type="SAM" id="Coils"/>
    </source>
</evidence>
<dbReference type="PANTHER" id="PTHR21237">
    <property type="entry name" value="GRPE PROTEIN"/>
    <property type="match status" value="1"/>
</dbReference>
<comment type="caution">
    <text evidence="5">The sequence shown here is derived from an EMBL/GenBank/DDBJ whole genome shotgun (WGS) entry which is preliminary data.</text>
</comment>
<reference evidence="6" key="1">
    <citation type="submission" date="2017-08" db="EMBL/GenBank/DDBJ databases">
        <authorList>
            <person name="Grouzdev D.S."/>
            <person name="Gaisin V.A."/>
            <person name="Rysina M.S."/>
            <person name="Gorlenko V.M."/>
        </authorList>
    </citation>
    <scope>NUCLEOTIDE SEQUENCE [LARGE SCALE GENOMIC DNA]</scope>
    <source>
        <strain evidence="6">Kir15-3F</strain>
    </source>
</reference>
<keyword evidence="2" id="KW-0963">Cytoplasm</keyword>
<keyword evidence="4" id="KW-0175">Coiled coil</keyword>
<dbReference type="PROSITE" id="PS01071">
    <property type="entry name" value="GRPE"/>
    <property type="match status" value="1"/>
</dbReference>
<evidence type="ECO:0000313" key="5">
    <source>
        <dbReference type="EMBL" id="PDW04509.1"/>
    </source>
</evidence>
<dbReference type="GO" id="GO:0005737">
    <property type="term" value="C:cytoplasm"/>
    <property type="evidence" value="ECO:0007669"/>
    <property type="project" value="UniProtKB-SubCell"/>
</dbReference>
<dbReference type="AlphaFoldDB" id="A0A2A6RNR8"/>
<name>A0A2A6RNR8_9CHLR</name>
<evidence type="ECO:0000256" key="1">
    <source>
        <dbReference type="ARBA" id="ARBA00023186"/>
    </source>
</evidence>
<accession>A0A2A6RNR8</accession>
<comment type="subcellular location">
    <subcellularLocation>
        <location evidence="2">Cytoplasm</location>
    </subcellularLocation>
</comment>
<keyword evidence="2 3" id="KW-0346">Stress response</keyword>
<gene>
    <name evidence="2 5" type="primary">grpE</name>
    <name evidence="5" type="ORF">CJ255_03060</name>
</gene>
<sequence length="226" mass="24570">MVTMSDQATLEVSEKLDALQATIAALEKQIGRAGREQLKANAIAERQADQLADALQVLQAAETRRATDLDALHEQQRKMVAEARLEVARAIFPSVDGLDEALRAGHVMLDHAVRQESAESLLQRLLLGNSNNKSELEATLKPWLEGLMMVRRRLLDALANEGISAIETEGQPFDPRLHIAVEASIDPAPPGTILQVLRRGFVAGERVLRPAEVIVATAPAEKSVAL</sequence>
<dbReference type="HAMAP" id="MF_01151">
    <property type="entry name" value="GrpE"/>
    <property type="match status" value="1"/>
</dbReference>